<gene>
    <name evidence="1" type="ordered locus">Cag_0376</name>
</gene>
<dbReference type="eggNOG" id="ENOG5033190">
    <property type="taxonomic scope" value="Bacteria"/>
</dbReference>
<proteinExistence type="predicted"/>
<accession>Q3ATM6</accession>
<protein>
    <submittedName>
        <fullName evidence="1">Uncharacterized protein</fullName>
    </submittedName>
</protein>
<evidence type="ECO:0000313" key="1">
    <source>
        <dbReference type="EMBL" id="ABB27649.1"/>
    </source>
</evidence>
<dbReference type="HOGENOM" id="CLU_1508019_0_0_10"/>
<dbReference type="OrthoDB" id="837327at2"/>
<dbReference type="AlphaFoldDB" id="Q3ATM6"/>
<organism evidence="1">
    <name type="scientific">Chlorobium chlorochromatii (strain CaD3)</name>
    <dbReference type="NCBI Taxonomy" id="340177"/>
    <lineage>
        <taxon>Bacteria</taxon>
        <taxon>Pseudomonadati</taxon>
        <taxon>Chlorobiota</taxon>
        <taxon>Chlorobiia</taxon>
        <taxon>Chlorobiales</taxon>
        <taxon>Chlorobiaceae</taxon>
        <taxon>Chlorobium/Pelodictyon group</taxon>
        <taxon>Chlorobium</taxon>
    </lineage>
</organism>
<dbReference type="KEGG" id="cch:Cag_0376"/>
<sequence length="178" mass="21139">MPLNLLKKYPELLEIAHMSEADRNSSLYAIFNRDFVQNDNLYFQGKKVRPIKGEDGAIAMDVLFQHLTTSSDKEKSSLNRNARTFEMARSCRLHWIRYHIDKSAGKGVKIFSCEERDQKRRKDVIRTYIFDVDQKYVIILEPQRSGNDYYLLTAYYLDRDDGKKQIEKKFKQRMKEVL</sequence>
<dbReference type="STRING" id="340177.Cag_0376"/>
<name>Q3ATM6_CHLCH</name>
<reference evidence="1" key="1">
    <citation type="submission" date="2005-08" db="EMBL/GenBank/DDBJ databases">
        <title>Complete sequence of Chlorobium chlorochromatii CaD3.</title>
        <authorList>
            <person name="Copeland A."/>
            <person name="Lucas S."/>
            <person name="Lapidus A."/>
            <person name="Barry K."/>
            <person name="Detter J.C."/>
            <person name="Glavina T."/>
            <person name="Hammon N."/>
            <person name="Israni S."/>
            <person name="Pitluck S."/>
            <person name="Bryant D."/>
            <person name="Schmutz J."/>
            <person name="Larimer F."/>
            <person name="Land M."/>
            <person name="Kyrpides N."/>
            <person name="Ivanova N."/>
            <person name="Richardson P."/>
        </authorList>
    </citation>
    <scope>NUCLEOTIDE SEQUENCE [LARGE SCALE GENOMIC DNA]</scope>
    <source>
        <strain evidence="1">CaD3</strain>
    </source>
</reference>
<dbReference type="EMBL" id="CP000108">
    <property type="protein sequence ID" value="ABB27649.1"/>
    <property type="molecule type" value="Genomic_DNA"/>
</dbReference>